<dbReference type="NCBIfam" id="TIGR00229">
    <property type="entry name" value="sensory_box"/>
    <property type="match status" value="3"/>
</dbReference>
<dbReference type="Pfam" id="PF13185">
    <property type="entry name" value="GAF_2"/>
    <property type="match status" value="1"/>
</dbReference>
<dbReference type="InterPro" id="IPR000700">
    <property type="entry name" value="PAS-assoc_C"/>
</dbReference>
<dbReference type="SUPFAM" id="SSF55785">
    <property type="entry name" value="PYP-like sensor domain (PAS domain)"/>
    <property type="match status" value="3"/>
</dbReference>
<dbReference type="EMBL" id="CP000527">
    <property type="protein sequence ID" value="ABM27823.1"/>
    <property type="molecule type" value="Genomic_DNA"/>
</dbReference>
<dbReference type="Proteomes" id="UP000009173">
    <property type="component" value="Chromosome"/>
</dbReference>
<dbReference type="Pfam" id="PF00563">
    <property type="entry name" value="EAL"/>
    <property type="match status" value="1"/>
</dbReference>
<dbReference type="Gene3D" id="3.30.70.270">
    <property type="match status" value="1"/>
</dbReference>
<feature type="domain" description="EAL" evidence="5">
    <location>
        <begin position="1142"/>
        <end position="1400"/>
    </location>
</feature>
<comment type="catalytic activity">
    <reaction evidence="1">
        <text>3',3'-c-di-GMP + H2O = 5'-phosphoguanylyl(3'-&gt;5')guanosine + H(+)</text>
        <dbReference type="Rhea" id="RHEA:24902"/>
        <dbReference type="ChEBI" id="CHEBI:15377"/>
        <dbReference type="ChEBI" id="CHEBI:15378"/>
        <dbReference type="ChEBI" id="CHEBI:58754"/>
        <dbReference type="ChEBI" id="CHEBI:58805"/>
        <dbReference type="EC" id="3.1.4.52"/>
    </reaction>
    <physiologicalReaction direction="left-to-right" evidence="1">
        <dbReference type="Rhea" id="RHEA:24903"/>
    </physiologicalReaction>
</comment>
<dbReference type="PROSITE" id="PS50887">
    <property type="entry name" value="GGDEF"/>
    <property type="match status" value="1"/>
</dbReference>
<feature type="domain" description="PAS" evidence="3">
    <location>
        <begin position="409"/>
        <end position="450"/>
    </location>
</feature>
<dbReference type="SUPFAM" id="SSF141868">
    <property type="entry name" value="EAL domain-like"/>
    <property type="match status" value="1"/>
</dbReference>
<dbReference type="CDD" id="cd00130">
    <property type="entry name" value="PAS"/>
    <property type="match status" value="3"/>
</dbReference>
<dbReference type="GO" id="GO:0071732">
    <property type="term" value="P:cellular response to nitric oxide"/>
    <property type="evidence" value="ECO:0007669"/>
    <property type="project" value="UniProtKB-ARBA"/>
</dbReference>
<dbReference type="Gene3D" id="3.30.450.40">
    <property type="match status" value="1"/>
</dbReference>
<dbReference type="Pfam" id="PF00990">
    <property type="entry name" value="GGDEF"/>
    <property type="match status" value="1"/>
</dbReference>
<dbReference type="InterPro" id="IPR013655">
    <property type="entry name" value="PAS_fold_3"/>
</dbReference>
<gene>
    <name evidence="7" type="ordered locus">Dvul_0802</name>
</gene>
<dbReference type="KEGG" id="dvl:Dvul_0802"/>
<evidence type="ECO:0000313" key="8">
    <source>
        <dbReference type="Proteomes" id="UP000009173"/>
    </source>
</evidence>
<evidence type="ECO:0000259" key="6">
    <source>
        <dbReference type="PROSITE" id="PS50887"/>
    </source>
</evidence>
<dbReference type="InterPro" id="IPR029016">
    <property type="entry name" value="GAF-like_dom_sf"/>
</dbReference>
<dbReference type="SMART" id="SM00091">
    <property type="entry name" value="PAS"/>
    <property type="match status" value="4"/>
</dbReference>
<feature type="domain" description="PAS" evidence="3">
    <location>
        <begin position="297"/>
        <end position="344"/>
    </location>
</feature>
<evidence type="ECO:0000256" key="1">
    <source>
        <dbReference type="ARBA" id="ARBA00051114"/>
    </source>
</evidence>
<feature type="domain" description="GGDEF" evidence="6">
    <location>
        <begin position="1000"/>
        <end position="1133"/>
    </location>
</feature>
<dbReference type="SMART" id="SM00065">
    <property type="entry name" value="GAF"/>
    <property type="match status" value="1"/>
</dbReference>
<feature type="domain" description="PAS" evidence="3">
    <location>
        <begin position="537"/>
        <end position="590"/>
    </location>
</feature>
<dbReference type="InterPro" id="IPR035919">
    <property type="entry name" value="EAL_sf"/>
</dbReference>
<sequence precursor="true">MSRYIRALLCCVVIALIVAGASPIRASDVGSLPLRLALRPDMPPYQFFDMEGRPQGLVVTVWESWTRATGTPVIFVPVTENEIPDAFARSRIDAVAALPAQLLPRFGLAEAAEVGHLSVGIFSHTGTSSPDPADQGQGSVTSPAIPAGMGLATILQDTLPGVNPVVFPDTTSLLAAAHAGNVRQIALYMAHGDYLRKHGRLEGFDAGIAVASSRLVAALPAADIARKQRIRLGFSRLADTDHRDLEAMWHGAQTAFPFMRPLVLLGALTFLLLVVVLGRNLALRRRMEKERAERRRTENMLDGFLERLPDNHFTLNVDGTGAVVMASNGTEDVLGVSPDEAPSRLRHLLPPTKDGAWSQASFSIEAAHADGSLRTLDCLATTPDERGHRRVLVFDTTRRNLERQRVEAIHHRYMSILDNAPVGIFRIMPDGSMVGANREMARLWGFSSPEELLASEEARRLILCDDPKACPLSFARIAASGGLVNEEVLCRTRDGRSFTGLVSARAVPQDDDVQSYVDGFLLDISQLKEARDKLRQTSRNLADIIDFYPDATLVVDAAGRLVAWNRAMEELTGIAAADMIGKGDYEYALPFYGERIPILCDLLRNPAIIPAARYSLLEQTEHRIVVELPLPFFRKGRGLFVWTAASALTDEHGKVTAVIQVIRDVTERRIELEALAKSRERYQMAIEATNEGIWEWDVTTGELYHSPRCVEILGRGGASAPDTLLRDLSLQVHPDDRLRMVTLTQSLMTEPVERFSLECRMRHPVQGWRWVLCHGVVQRNGSGGPRRITGSIADITERKQSEIISAILLQISNAVNVTHDIEGLFSTIHDILRSYVAAENFFIALVDEKLDRLEFPYHTDEKDPSLPRLESISSLASPPPTLEVIRTGRQLLLSYEDLLGRAYIGTIASVWLGTPLRVRGKVIGAMVLQHYSDPDAFSDSDARLMTSLADQIAVAIERKQNEEQLTYLALHDSLTGLPNRTLLLERIEQARLRSLRGKGRSFAVMMIDLDRFKIINDSHGHAVGDRLLQMVSAAVRPVLRPADTVARLGGDEFAILLEDVATPREVVHVARRVIKAVERPARVANKLLRTSASVGIVLRTDGYGSADELLRDADIAMYQAKEQGRGRFRVFNRTMHQQAMDAMNLENDLGAALRWGQFELDYQPVFDTRSRALLGFEALVRWRHPLRGLIPPTAFIPVAEETGIITRLGHWVLETALTALARWRLQIPGIDDLYVAVNMSALQFAQPTLPGSVRDALQKTGLPASCLKVEITETAIMQDPTTALQRISALRDLGVGIGIDDFGTGYSSLAYLQRFPVDTLKVDRSFVSQSTTPEGEGNREIVRAVVVLAHSLSLAVVAEGVETEEQFAFLAGLGCDAVQGYLLSRPVPEADIPAHISTTWALPAQGDAIPESP</sequence>
<dbReference type="SUPFAM" id="SSF55073">
    <property type="entry name" value="Nucleotide cyclase"/>
    <property type="match status" value="1"/>
</dbReference>
<evidence type="ECO:0000256" key="2">
    <source>
        <dbReference type="SAM" id="Coils"/>
    </source>
</evidence>
<evidence type="ECO:0000259" key="5">
    <source>
        <dbReference type="PROSITE" id="PS50883"/>
    </source>
</evidence>
<dbReference type="Gene3D" id="3.20.20.450">
    <property type="entry name" value="EAL domain"/>
    <property type="match status" value="1"/>
</dbReference>
<dbReference type="RefSeq" id="WP_011791840.1">
    <property type="nucleotide sequence ID" value="NC_008751.1"/>
</dbReference>
<dbReference type="PROSITE" id="PS50112">
    <property type="entry name" value="PAS"/>
    <property type="match status" value="3"/>
</dbReference>
<protein>
    <submittedName>
        <fullName evidence="7">Diguanylate cyclase/phosphodiesterase with PAS/PAC and GAF sensor(S)</fullName>
    </submittedName>
</protein>
<dbReference type="InterPro" id="IPR013656">
    <property type="entry name" value="PAS_4"/>
</dbReference>
<dbReference type="InterPro" id="IPR029787">
    <property type="entry name" value="Nucleotide_cyclase"/>
</dbReference>
<dbReference type="SMART" id="SM00267">
    <property type="entry name" value="GGDEF"/>
    <property type="match status" value="1"/>
</dbReference>
<reference evidence="8" key="1">
    <citation type="journal article" date="2009" name="Environ. Microbiol.">
        <title>Contribution of mobile genetic elements to Desulfovibrio vulgaris genome plasticity.</title>
        <authorList>
            <person name="Walker C.B."/>
            <person name="Stolyar S."/>
            <person name="Chivian D."/>
            <person name="Pinel N."/>
            <person name="Gabster J.A."/>
            <person name="Dehal P.S."/>
            <person name="He Z."/>
            <person name="Yang Z.K."/>
            <person name="Yen H.C."/>
            <person name="Zhou J."/>
            <person name="Wall J.D."/>
            <person name="Hazen T.C."/>
            <person name="Arkin A.P."/>
            <person name="Stahl D.A."/>
        </authorList>
    </citation>
    <scope>NUCLEOTIDE SEQUENCE [LARGE SCALE GENOMIC DNA]</scope>
    <source>
        <strain evidence="8">DP4</strain>
    </source>
</reference>
<dbReference type="InterPro" id="IPR035965">
    <property type="entry name" value="PAS-like_dom_sf"/>
</dbReference>
<name>A0A0H3A8M5_NITV4</name>
<dbReference type="PANTHER" id="PTHR44757:SF2">
    <property type="entry name" value="BIOFILM ARCHITECTURE MAINTENANCE PROTEIN MBAA"/>
    <property type="match status" value="1"/>
</dbReference>
<dbReference type="CDD" id="cd01948">
    <property type="entry name" value="EAL"/>
    <property type="match status" value="1"/>
</dbReference>
<dbReference type="SMART" id="SM00052">
    <property type="entry name" value="EAL"/>
    <property type="match status" value="1"/>
</dbReference>
<dbReference type="Gene3D" id="3.30.450.20">
    <property type="entry name" value="PAS domain"/>
    <property type="match status" value="3"/>
</dbReference>
<dbReference type="InterPro" id="IPR000160">
    <property type="entry name" value="GGDEF_dom"/>
</dbReference>
<evidence type="ECO:0000259" key="3">
    <source>
        <dbReference type="PROSITE" id="PS50112"/>
    </source>
</evidence>
<dbReference type="InterPro" id="IPR052155">
    <property type="entry name" value="Biofilm_reg_signaling"/>
</dbReference>
<evidence type="ECO:0000313" key="7">
    <source>
        <dbReference type="EMBL" id="ABM27823.1"/>
    </source>
</evidence>
<dbReference type="InterPro" id="IPR000014">
    <property type="entry name" value="PAS"/>
</dbReference>
<organism evidence="7 8">
    <name type="scientific">Nitratidesulfovibrio vulgaris (strain DP4)</name>
    <name type="common">Desulfovibrio vulgaris</name>
    <dbReference type="NCBI Taxonomy" id="391774"/>
    <lineage>
        <taxon>Bacteria</taxon>
        <taxon>Pseudomonadati</taxon>
        <taxon>Thermodesulfobacteriota</taxon>
        <taxon>Desulfovibrionia</taxon>
        <taxon>Desulfovibrionales</taxon>
        <taxon>Desulfovibrionaceae</taxon>
        <taxon>Nitratidesulfovibrio</taxon>
    </lineage>
</organism>
<dbReference type="Pfam" id="PF13426">
    <property type="entry name" value="PAS_9"/>
    <property type="match status" value="1"/>
</dbReference>
<feature type="coiled-coil region" evidence="2">
    <location>
        <begin position="280"/>
        <end position="307"/>
    </location>
</feature>
<proteinExistence type="predicted"/>
<dbReference type="InterPro" id="IPR043128">
    <property type="entry name" value="Rev_trsase/Diguanyl_cyclase"/>
</dbReference>
<dbReference type="InterPro" id="IPR001633">
    <property type="entry name" value="EAL_dom"/>
</dbReference>
<dbReference type="Pfam" id="PF08448">
    <property type="entry name" value="PAS_4"/>
    <property type="match status" value="1"/>
</dbReference>
<dbReference type="InterPro" id="IPR003018">
    <property type="entry name" value="GAF"/>
</dbReference>
<dbReference type="InterPro" id="IPR001610">
    <property type="entry name" value="PAC"/>
</dbReference>
<keyword evidence="2" id="KW-0175">Coiled coil</keyword>
<dbReference type="PANTHER" id="PTHR44757">
    <property type="entry name" value="DIGUANYLATE CYCLASE DGCP"/>
    <property type="match status" value="1"/>
</dbReference>
<dbReference type="SUPFAM" id="SSF53850">
    <property type="entry name" value="Periplasmic binding protein-like II"/>
    <property type="match status" value="1"/>
</dbReference>
<dbReference type="SUPFAM" id="SSF55781">
    <property type="entry name" value="GAF domain-like"/>
    <property type="match status" value="1"/>
</dbReference>
<dbReference type="Pfam" id="PF08447">
    <property type="entry name" value="PAS_3"/>
    <property type="match status" value="1"/>
</dbReference>
<dbReference type="PROSITE" id="PS50113">
    <property type="entry name" value="PAC"/>
    <property type="match status" value="2"/>
</dbReference>
<feature type="domain" description="PAC" evidence="4">
    <location>
        <begin position="618"/>
        <end position="677"/>
    </location>
</feature>
<dbReference type="GO" id="GO:0071111">
    <property type="term" value="F:cyclic-guanylate-specific phosphodiesterase activity"/>
    <property type="evidence" value="ECO:0007669"/>
    <property type="project" value="UniProtKB-EC"/>
</dbReference>
<dbReference type="PROSITE" id="PS50883">
    <property type="entry name" value="EAL"/>
    <property type="match status" value="1"/>
</dbReference>
<dbReference type="FunFam" id="3.30.70.270:FF:000001">
    <property type="entry name" value="Diguanylate cyclase domain protein"/>
    <property type="match status" value="1"/>
</dbReference>
<dbReference type="HOGENOM" id="CLU_000445_70_65_7"/>
<dbReference type="NCBIfam" id="TIGR00254">
    <property type="entry name" value="GGDEF"/>
    <property type="match status" value="1"/>
</dbReference>
<evidence type="ECO:0000259" key="4">
    <source>
        <dbReference type="PROSITE" id="PS50113"/>
    </source>
</evidence>
<accession>A0A0H3A8M5</accession>
<dbReference type="SMART" id="SM00086">
    <property type="entry name" value="PAC"/>
    <property type="match status" value="3"/>
</dbReference>
<dbReference type="Gene3D" id="3.40.190.10">
    <property type="entry name" value="Periplasmic binding protein-like II"/>
    <property type="match status" value="2"/>
</dbReference>
<dbReference type="CDD" id="cd01949">
    <property type="entry name" value="GGDEF"/>
    <property type="match status" value="1"/>
</dbReference>
<dbReference type="FunFam" id="3.20.20.450:FF:000001">
    <property type="entry name" value="Cyclic di-GMP phosphodiesterase yahA"/>
    <property type="match status" value="1"/>
</dbReference>
<feature type="domain" description="PAC" evidence="4">
    <location>
        <begin position="484"/>
        <end position="536"/>
    </location>
</feature>